<dbReference type="PRINTS" id="PR00413">
    <property type="entry name" value="HADHALOGNASE"/>
</dbReference>
<dbReference type="InterPro" id="IPR006439">
    <property type="entry name" value="HAD-SF_hydro_IA"/>
</dbReference>
<sequence length="230" mass="26565">MLKNTKGVIFDMDGTLVDSMWLWESIDRKILNKRNIPMPENLKQAIQTMTFYEVAKYFKNRFNLPESIEEIQNECYDTCVYEYSTNIPLKHGAREFLLLLKQKNIKIGLATSNSRELTEISLRKNKVYDLFDAITTVSEVKRGKSFPDIFLLTAKKLNLSPKDCIVFEDILPAVKGAKAAGMSVVGVYDFYSDYQWDDVIKHADMYIFKYKDLTEGSVKFSSLSELLNIM</sequence>
<reference evidence="1 2" key="1">
    <citation type="submission" date="2016-12" db="EMBL/GenBank/DDBJ databases">
        <title>Complete genome sequence of Clostridium kluyveri JZZ isolated from the pit mud of a Chinese flavor liquor-making factory.</title>
        <authorList>
            <person name="Wang Y."/>
        </authorList>
    </citation>
    <scope>NUCLEOTIDE SEQUENCE [LARGE SCALE GENOMIC DNA]</scope>
    <source>
        <strain evidence="1 2">JZZ</strain>
    </source>
</reference>
<dbReference type="InterPro" id="IPR041492">
    <property type="entry name" value="HAD_2"/>
</dbReference>
<dbReference type="SFLD" id="SFLDG01129">
    <property type="entry name" value="C1.5:_HAD__Beta-PGM__Phosphata"/>
    <property type="match status" value="1"/>
</dbReference>
<dbReference type="FunFam" id="3.40.50.1000:FF:000162">
    <property type="entry name" value="HAD-like protein"/>
    <property type="match status" value="1"/>
</dbReference>
<protein>
    <submittedName>
        <fullName evidence="1">HAD family hydrolase</fullName>
    </submittedName>
</protein>
<evidence type="ECO:0000313" key="1">
    <source>
        <dbReference type="EMBL" id="APM37491.1"/>
    </source>
</evidence>
<dbReference type="InterPro" id="IPR023214">
    <property type="entry name" value="HAD_sf"/>
</dbReference>
<proteinExistence type="predicted"/>
<dbReference type="Proteomes" id="UP000184604">
    <property type="component" value="Chromosome"/>
</dbReference>
<dbReference type="Gene3D" id="3.40.50.1000">
    <property type="entry name" value="HAD superfamily/HAD-like"/>
    <property type="match status" value="1"/>
</dbReference>
<dbReference type="SFLD" id="SFLDS00003">
    <property type="entry name" value="Haloacid_Dehalogenase"/>
    <property type="match status" value="1"/>
</dbReference>
<dbReference type="RefSeq" id="WP_073537204.1">
    <property type="nucleotide sequence ID" value="NZ_CP018335.1"/>
</dbReference>
<dbReference type="EMBL" id="CP018335">
    <property type="protein sequence ID" value="APM37491.1"/>
    <property type="molecule type" value="Genomic_DNA"/>
</dbReference>
<evidence type="ECO:0000313" key="2">
    <source>
        <dbReference type="Proteomes" id="UP000184604"/>
    </source>
</evidence>
<dbReference type="SUPFAM" id="SSF56784">
    <property type="entry name" value="HAD-like"/>
    <property type="match status" value="1"/>
</dbReference>
<dbReference type="GO" id="GO:0016791">
    <property type="term" value="F:phosphatase activity"/>
    <property type="evidence" value="ECO:0007669"/>
    <property type="project" value="TreeGrafter"/>
</dbReference>
<dbReference type="InterPro" id="IPR023198">
    <property type="entry name" value="PGP-like_dom2"/>
</dbReference>
<accession>A0A1L5F399</accession>
<organism evidence="1 2">
    <name type="scientific">Clostridium kluyveri</name>
    <dbReference type="NCBI Taxonomy" id="1534"/>
    <lineage>
        <taxon>Bacteria</taxon>
        <taxon>Bacillati</taxon>
        <taxon>Bacillota</taxon>
        <taxon>Clostridia</taxon>
        <taxon>Eubacteriales</taxon>
        <taxon>Clostridiaceae</taxon>
        <taxon>Clostridium</taxon>
    </lineage>
</organism>
<dbReference type="NCBIfam" id="TIGR01509">
    <property type="entry name" value="HAD-SF-IA-v3"/>
    <property type="match status" value="1"/>
</dbReference>
<dbReference type="CDD" id="cd07505">
    <property type="entry name" value="HAD_BPGM-like"/>
    <property type="match status" value="1"/>
</dbReference>
<dbReference type="AlphaFoldDB" id="A0A1L5F399"/>
<gene>
    <name evidence="1" type="ORF">BS101_01315</name>
</gene>
<dbReference type="PANTHER" id="PTHR18901">
    <property type="entry name" value="2-DEOXYGLUCOSE-6-PHOSPHATE PHOSPHATASE 2"/>
    <property type="match status" value="1"/>
</dbReference>
<dbReference type="OrthoDB" id="9797743at2"/>
<name>A0A1L5F399_CLOKL</name>
<dbReference type="PANTHER" id="PTHR18901:SF38">
    <property type="entry name" value="PSEUDOURIDINE-5'-PHOSPHATASE"/>
    <property type="match status" value="1"/>
</dbReference>
<keyword evidence="1" id="KW-0378">Hydrolase</keyword>
<dbReference type="NCBIfam" id="TIGR01549">
    <property type="entry name" value="HAD-SF-IA-v1"/>
    <property type="match status" value="1"/>
</dbReference>
<dbReference type="InterPro" id="IPR036412">
    <property type="entry name" value="HAD-like_sf"/>
</dbReference>
<dbReference type="Pfam" id="PF13419">
    <property type="entry name" value="HAD_2"/>
    <property type="match status" value="1"/>
</dbReference>
<dbReference type="Gene3D" id="1.10.150.240">
    <property type="entry name" value="Putative phosphatase, domain 2"/>
    <property type="match status" value="1"/>
</dbReference>